<organism evidence="4 5">
    <name type="scientific">Cyclostephanos tholiformis</name>
    <dbReference type="NCBI Taxonomy" id="382380"/>
    <lineage>
        <taxon>Eukaryota</taxon>
        <taxon>Sar</taxon>
        <taxon>Stramenopiles</taxon>
        <taxon>Ochrophyta</taxon>
        <taxon>Bacillariophyta</taxon>
        <taxon>Coscinodiscophyceae</taxon>
        <taxon>Thalassiosirophycidae</taxon>
        <taxon>Stephanodiscales</taxon>
        <taxon>Stephanodiscaceae</taxon>
        <taxon>Cyclostephanos</taxon>
    </lineage>
</organism>
<feature type="domain" description="CS" evidence="3">
    <location>
        <begin position="2"/>
        <end position="86"/>
    </location>
</feature>
<accession>A0ABD3SFT8</accession>
<keyword evidence="1" id="KW-0802">TPR repeat</keyword>
<dbReference type="InterPro" id="IPR007052">
    <property type="entry name" value="CS_dom"/>
</dbReference>
<evidence type="ECO:0000313" key="5">
    <source>
        <dbReference type="Proteomes" id="UP001530377"/>
    </source>
</evidence>
<dbReference type="PANTHER" id="PTHR46492">
    <property type="entry name" value="DYNEIN ASSEMBLY FACTOR 4, AXONEMAL"/>
    <property type="match status" value="1"/>
</dbReference>
<dbReference type="SUPFAM" id="SSF49764">
    <property type="entry name" value="HSP20-like chaperones"/>
    <property type="match status" value="1"/>
</dbReference>
<reference evidence="4 5" key="1">
    <citation type="submission" date="2024-10" db="EMBL/GenBank/DDBJ databases">
        <title>Updated reference genomes for cyclostephanoid diatoms.</title>
        <authorList>
            <person name="Roberts W.R."/>
            <person name="Alverson A.J."/>
        </authorList>
    </citation>
    <scope>NUCLEOTIDE SEQUENCE [LARGE SCALE GENOMIC DNA]</scope>
    <source>
        <strain evidence="4 5">AJA228-03</strain>
    </source>
</reference>
<dbReference type="PROSITE" id="PS50005">
    <property type="entry name" value="TPR"/>
    <property type="match status" value="2"/>
</dbReference>
<dbReference type="Pfam" id="PF04969">
    <property type="entry name" value="CS"/>
    <property type="match status" value="1"/>
</dbReference>
<feature type="repeat" description="TPR" evidence="1">
    <location>
        <begin position="356"/>
        <end position="389"/>
    </location>
</feature>
<gene>
    <name evidence="4" type="ORF">ACHAXA_003434</name>
</gene>
<dbReference type="AlphaFoldDB" id="A0ABD3SFT8"/>
<dbReference type="InterPro" id="IPR011990">
    <property type="entry name" value="TPR-like_helical_dom_sf"/>
</dbReference>
<evidence type="ECO:0000256" key="2">
    <source>
        <dbReference type="SAM" id="MobiDB-lite"/>
    </source>
</evidence>
<keyword evidence="5" id="KW-1185">Reference proteome</keyword>
<dbReference type="Gene3D" id="2.60.40.790">
    <property type="match status" value="1"/>
</dbReference>
<evidence type="ECO:0000313" key="4">
    <source>
        <dbReference type="EMBL" id="KAL3823286.1"/>
    </source>
</evidence>
<name>A0ABD3SFT8_9STRA</name>
<comment type="caution">
    <text evidence="4">The sequence shown here is derived from an EMBL/GenBank/DDBJ whole genome shotgun (WGS) entry which is preliminary data.</text>
</comment>
<dbReference type="InterPro" id="IPR052004">
    <property type="entry name" value="Dynein_assembly_factor_4"/>
</dbReference>
<feature type="compositionally biased region" description="Basic and acidic residues" evidence="2">
    <location>
        <begin position="190"/>
        <end position="214"/>
    </location>
</feature>
<dbReference type="PANTHER" id="PTHR46492:SF1">
    <property type="entry name" value="DYNEIN AXONEMAL ASSEMBLY FACTOR 4"/>
    <property type="match status" value="1"/>
</dbReference>
<feature type="region of interest" description="Disordered" evidence="2">
    <location>
        <begin position="168"/>
        <end position="219"/>
    </location>
</feature>
<dbReference type="SMART" id="SM00028">
    <property type="entry name" value="TPR"/>
    <property type="match status" value="4"/>
</dbReference>
<proteinExistence type="predicted"/>
<dbReference type="InterPro" id="IPR019734">
    <property type="entry name" value="TPR_rpt"/>
</dbReference>
<sequence length="550" mass="62285">MPVLAEYTWNESHRHIEVAIPLKGVSSKKVDVFVASTILKVSFPPFLLDLDLHDEIDEDSSRAVHENGALKISLSKRTVGRWGQPHFIGTKEVIKERRRKALQERDEKIQRHIERVSQKKVEEERTVFQKHMVLEEKERRRIDEIKATEKKDAEDAMYDAFSKLQNATGCEKSTGKAESTGGKAKVSLRKKLDARPDPQDNAEESAKLGIKPELDTPPPRKAVQTFFRHTPRLFKTPSRESTVKQEQEFIVKNSSNLKMNALLNGRDIGDVDPVWLTAKGDEFYIKGDYCSAINAFTEALRVDGTLVLALSGRAACYLHLREGACCVKDCLACLAAPNEAIEAHFDTVHELARFRTKTHIRLALAFSLIGEYENAMVHFSKAHKRDETNEVVIHGMKHLETYIEANRWKEKADECYTRGNLEMANELYSKALSVDPTHTKALMNRAACRLLMKKSADCIIDCELALSQCKRQGFDSSSLMSSMLHPKPSVKRKWIVALLCRRSAAKEHGNDFQGALNDLEEAMYTIRPTDDIDINTIDTSIERVKKILAV</sequence>
<dbReference type="InterPro" id="IPR008978">
    <property type="entry name" value="HSP20-like_chaperone"/>
</dbReference>
<dbReference type="PROSITE" id="PS51203">
    <property type="entry name" value="CS"/>
    <property type="match status" value="1"/>
</dbReference>
<evidence type="ECO:0000259" key="3">
    <source>
        <dbReference type="PROSITE" id="PS51203"/>
    </source>
</evidence>
<dbReference type="Proteomes" id="UP001530377">
    <property type="component" value="Unassembled WGS sequence"/>
</dbReference>
<feature type="repeat" description="TPR" evidence="1">
    <location>
        <begin position="405"/>
        <end position="438"/>
    </location>
</feature>
<protein>
    <recommendedName>
        <fullName evidence="3">CS domain-containing protein</fullName>
    </recommendedName>
</protein>
<dbReference type="SUPFAM" id="SSF48452">
    <property type="entry name" value="TPR-like"/>
    <property type="match status" value="2"/>
</dbReference>
<dbReference type="Gene3D" id="1.25.40.10">
    <property type="entry name" value="Tetratricopeptide repeat domain"/>
    <property type="match status" value="2"/>
</dbReference>
<evidence type="ECO:0000256" key="1">
    <source>
        <dbReference type="PROSITE-ProRule" id="PRU00339"/>
    </source>
</evidence>
<dbReference type="EMBL" id="JALLPB020000041">
    <property type="protein sequence ID" value="KAL3823286.1"/>
    <property type="molecule type" value="Genomic_DNA"/>
</dbReference>